<dbReference type="InterPro" id="IPR011055">
    <property type="entry name" value="Dup_hybrid_motif"/>
</dbReference>
<dbReference type="InterPro" id="IPR016047">
    <property type="entry name" value="M23ase_b-sheet_dom"/>
</dbReference>
<proteinExistence type="predicted"/>
<evidence type="ECO:0000256" key="1">
    <source>
        <dbReference type="SAM" id="Coils"/>
    </source>
</evidence>
<accession>A0A6L7G9X0</accession>
<dbReference type="CDD" id="cd12797">
    <property type="entry name" value="M23_peptidase"/>
    <property type="match status" value="1"/>
</dbReference>
<dbReference type="Proteomes" id="UP000477911">
    <property type="component" value="Unassembled WGS sequence"/>
</dbReference>
<feature type="region of interest" description="Disordered" evidence="2">
    <location>
        <begin position="346"/>
        <end position="366"/>
    </location>
</feature>
<sequence>MKRGRQVLSGALMLALALPPGLAAAEQSPSAMARSAAAELDAARGQLRDATGSRDRIAALTRTITAYETGLSALRESLRAAQLAEDKVRADLDARRDEIAALLGALAAMSRDPAPVHLLHPDGPVGTARAGMLLADATPALQSRAHELAGQLEALKTLKQTRQQAADQLIAAMQELQQARTTLSKAASDRTDLPSRFTADPMKTQLLQATAENLREVAANLDALPEGPVRAPATPGIGARKGHLALPVAGTLLRGANEADAAGIRRPGILIATRPRALVTTPVAATIRYAGPLLDYGNVIILEPQSGLLFVIAGLGAIFGNIGDVLPEGAPIGLMGGEELAARTQVTQAEEGTGSPRPETLYLEVRQDNDPVDPMNWFEVTKDKE</sequence>
<reference evidence="5 6" key="1">
    <citation type="submission" date="2019-12" db="EMBL/GenBank/DDBJ databases">
        <authorList>
            <person name="Li M."/>
        </authorList>
    </citation>
    <scope>NUCLEOTIDE SEQUENCE [LARGE SCALE GENOMIC DNA]</scope>
    <source>
        <strain evidence="5 6">GBMRC 2024</strain>
    </source>
</reference>
<feature type="coiled-coil region" evidence="1">
    <location>
        <begin position="155"/>
        <end position="186"/>
    </location>
</feature>
<protein>
    <submittedName>
        <fullName evidence="5">Peptidoglycan DD-metalloendopeptidase family protein</fullName>
    </submittedName>
</protein>
<dbReference type="AlphaFoldDB" id="A0A6L7G9X0"/>
<keyword evidence="6" id="KW-1185">Reference proteome</keyword>
<evidence type="ECO:0000256" key="3">
    <source>
        <dbReference type="SAM" id="SignalP"/>
    </source>
</evidence>
<evidence type="ECO:0000259" key="4">
    <source>
        <dbReference type="Pfam" id="PF01551"/>
    </source>
</evidence>
<name>A0A6L7G9X0_9RHOB</name>
<gene>
    <name evidence="5" type="ORF">GR170_21820</name>
</gene>
<organism evidence="5 6">
    <name type="scientific">Pseudooceanicola albus</name>
    <dbReference type="NCBI Taxonomy" id="2692189"/>
    <lineage>
        <taxon>Bacteria</taxon>
        <taxon>Pseudomonadati</taxon>
        <taxon>Pseudomonadota</taxon>
        <taxon>Alphaproteobacteria</taxon>
        <taxon>Rhodobacterales</taxon>
        <taxon>Paracoccaceae</taxon>
        <taxon>Pseudooceanicola</taxon>
    </lineage>
</organism>
<dbReference type="Pfam" id="PF01551">
    <property type="entry name" value="Peptidase_M23"/>
    <property type="match status" value="1"/>
</dbReference>
<evidence type="ECO:0000256" key="2">
    <source>
        <dbReference type="SAM" id="MobiDB-lite"/>
    </source>
</evidence>
<feature type="signal peptide" evidence="3">
    <location>
        <begin position="1"/>
        <end position="23"/>
    </location>
</feature>
<feature type="domain" description="M23ase beta-sheet core" evidence="4">
    <location>
        <begin position="267"/>
        <end position="374"/>
    </location>
</feature>
<evidence type="ECO:0000313" key="5">
    <source>
        <dbReference type="EMBL" id="MXN20482.1"/>
    </source>
</evidence>
<feature type="chain" id="PRO_5027082478" evidence="3">
    <location>
        <begin position="24"/>
        <end position="385"/>
    </location>
</feature>
<keyword evidence="3" id="KW-0732">Signal</keyword>
<dbReference type="EMBL" id="WUMU01000029">
    <property type="protein sequence ID" value="MXN20482.1"/>
    <property type="molecule type" value="Genomic_DNA"/>
</dbReference>
<evidence type="ECO:0000313" key="6">
    <source>
        <dbReference type="Proteomes" id="UP000477911"/>
    </source>
</evidence>
<dbReference type="Gene3D" id="2.70.70.10">
    <property type="entry name" value="Glucose Permease (Domain IIA)"/>
    <property type="match status" value="1"/>
</dbReference>
<keyword evidence="1" id="KW-0175">Coiled coil</keyword>
<comment type="caution">
    <text evidence="5">The sequence shown here is derived from an EMBL/GenBank/DDBJ whole genome shotgun (WGS) entry which is preliminary data.</text>
</comment>
<dbReference type="SUPFAM" id="SSF51261">
    <property type="entry name" value="Duplicated hybrid motif"/>
    <property type="match status" value="1"/>
</dbReference>